<dbReference type="InterPro" id="IPR056520">
    <property type="entry name" value="ARM_KDM8_N"/>
</dbReference>
<gene>
    <name evidence="9" type="ORF">F443_05699</name>
</gene>
<dbReference type="PANTHER" id="PTHR12461:SF105">
    <property type="entry name" value="HYPOXIA-INDUCIBLE FACTOR 1-ALPHA INHIBITOR"/>
    <property type="match status" value="1"/>
</dbReference>
<comment type="cofactor">
    <cofactor evidence="1">
        <name>Fe(2+)</name>
        <dbReference type="ChEBI" id="CHEBI:29033"/>
    </cofactor>
</comment>
<dbReference type="GO" id="GO:0046872">
    <property type="term" value="F:metal ion binding"/>
    <property type="evidence" value="ECO:0007669"/>
    <property type="project" value="UniProtKB-KW"/>
</dbReference>
<protein>
    <recommendedName>
        <fullName evidence="8">JmjC domain-containing protein</fullName>
    </recommendedName>
</protein>
<proteinExistence type="predicted"/>
<evidence type="ECO:0000256" key="3">
    <source>
        <dbReference type="ARBA" id="ARBA00022723"/>
    </source>
</evidence>
<evidence type="ECO:0000313" key="9">
    <source>
        <dbReference type="EMBL" id="ETI50829.1"/>
    </source>
</evidence>
<keyword evidence="3" id="KW-0479">Metal-binding</keyword>
<accession>V9FH96</accession>
<organism evidence="9 10">
    <name type="scientific">Phytophthora nicotianae P1569</name>
    <dbReference type="NCBI Taxonomy" id="1317065"/>
    <lineage>
        <taxon>Eukaryota</taxon>
        <taxon>Sar</taxon>
        <taxon>Stramenopiles</taxon>
        <taxon>Oomycota</taxon>
        <taxon>Peronosporomycetes</taxon>
        <taxon>Peronosporales</taxon>
        <taxon>Peronosporaceae</taxon>
        <taxon>Phytophthora</taxon>
    </lineage>
</organism>
<feature type="domain" description="JmjC" evidence="8">
    <location>
        <begin position="274"/>
        <end position="422"/>
    </location>
</feature>
<dbReference type="Pfam" id="PF13621">
    <property type="entry name" value="Cupin_8"/>
    <property type="match status" value="1"/>
</dbReference>
<dbReference type="Proteomes" id="UP000018721">
    <property type="component" value="Unassembled WGS sequence"/>
</dbReference>
<comment type="caution">
    <text evidence="9">The sequence shown here is derived from an EMBL/GenBank/DDBJ whole genome shotgun (WGS) entry which is preliminary data.</text>
</comment>
<dbReference type="Gene3D" id="2.60.120.650">
    <property type="entry name" value="Cupin"/>
    <property type="match status" value="1"/>
</dbReference>
<dbReference type="PROSITE" id="PS51184">
    <property type="entry name" value="JMJC"/>
    <property type="match status" value="1"/>
</dbReference>
<evidence type="ECO:0000256" key="6">
    <source>
        <dbReference type="ARBA" id="ARBA00023004"/>
    </source>
</evidence>
<dbReference type="GO" id="GO:0005634">
    <property type="term" value="C:nucleus"/>
    <property type="evidence" value="ECO:0007669"/>
    <property type="project" value="UniProtKB-SubCell"/>
</dbReference>
<dbReference type="SUPFAM" id="SSF51197">
    <property type="entry name" value="Clavaminate synthase-like"/>
    <property type="match status" value="1"/>
</dbReference>
<sequence length="422" mass="48105">MGRITEVAAAEPLMLESRFLQNLLDVGGAAIADLLQRAANSRDEDLVETLAVAAYERCWEKLHCGSWKDVLPVWRQAFGLASVLQARCLQCRKQSAECLKLLDMCLMMAGPLAPPETHALIASVERQLAEDAQEDELSESRHFKRPRLENEGLLHHGGEVKEPTLKFPVRRLKMPTLEEFRRTVVLQNEPVIITEAMEFWPALGRAAGPERAWKNVKYLRRVAGLRTVPVEIGSSYLGNDWGQQLMTLNEFLDRHILPPLDKENDHPVSARKLGYLAQHRLFDQIPALGRDIMTPDYCTVQRDEDVDDDEDITINCWFGPGGTVSPLHFDPKDNVLCQVVGAKYLRLYAPDENEKLYPIEGMLSNTSLVQVEDPDDEQFPEFRNAKYVECVLHEGEMLYIPPKYWHYVKSLSTSFSVSFWWS</sequence>
<keyword evidence="5" id="KW-0560">Oxidoreductase</keyword>
<evidence type="ECO:0000256" key="1">
    <source>
        <dbReference type="ARBA" id="ARBA00001954"/>
    </source>
</evidence>
<dbReference type="HOGENOM" id="CLU_016785_0_1_1"/>
<evidence type="ECO:0000313" key="10">
    <source>
        <dbReference type="Proteomes" id="UP000018721"/>
    </source>
</evidence>
<evidence type="ECO:0000256" key="7">
    <source>
        <dbReference type="ARBA" id="ARBA00023242"/>
    </source>
</evidence>
<keyword evidence="6" id="KW-0408">Iron</keyword>
<dbReference type="Pfam" id="PF24472">
    <property type="entry name" value="ARM_KDM8_N"/>
    <property type="match status" value="1"/>
</dbReference>
<keyword evidence="7" id="KW-0539">Nucleus</keyword>
<evidence type="ECO:0000256" key="5">
    <source>
        <dbReference type="ARBA" id="ARBA00023002"/>
    </source>
</evidence>
<dbReference type="OrthoDB" id="47172at2759"/>
<keyword evidence="10" id="KW-1185">Reference proteome</keyword>
<dbReference type="PANTHER" id="PTHR12461">
    <property type="entry name" value="HYPOXIA-INDUCIBLE FACTOR 1 ALPHA INHIBITOR-RELATED"/>
    <property type="match status" value="1"/>
</dbReference>
<evidence type="ECO:0000256" key="4">
    <source>
        <dbReference type="ARBA" id="ARBA00022964"/>
    </source>
</evidence>
<name>V9FH96_PHYNI</name>
<reference evidence="9 10" key="1">
    <citation type="submission" date="2013-11" db="EMBL/GenBank/DDBJ databases">
        <title>The Genome Sequence of Phytophthora parasitica P1569.</title>
        <authorList>
            <consortium name="The Broad Institute Genomics Platform"/>
            <person name="Russ C."/>
            <person name="Tyler B."/>
            <person name="Panabieres F."/>
            <person name="Shan W."/>
            <person name="Tripathy S."/>
            <person name="Grunwald N."/>
            <person name="Machado M."/>
            <person name="Johnson C.S."/>
            <person name="Arredondo F."/>
            <person name="Hong C."/>
            <person name="Coffey M."/>
            <person name="Young S.K."/>
            <person name="Zeng Q."/>
            <person name="Gargeya S."/>
            <person name="Fitzgerald M."/>
            <person name="Abouelleil A."/>
            <person name="Alvarado L."/>
            <person name="Chapman S.B."/>
            <person name="Gainer-Dewar J."/>
            <person name="Goldberg J."/>
            <person name="Griggs A."/>
            <person name="Gujja S."/>
            <person name="Hansen M."/>
            <person name="Howarth C."/>
            <person name="Imamovic A."/>
            <person name="Ireland A."/>
            <person name="Larimer J."/>
            <person name="McCowan C."/>
            <person name="Murphy C."/>
            <person name="Pearson M."/>
            <person name="Poon T.W."/>
            <person name="Priest M."/>
            <person name="Roberts A."/>
            <person name="Saif S."/>
            <person name="Shea T."/>
            <person name="Sykes S."/>
            <person name="Wortman J."/>
            <person name="Nusbaum C."/>
            <person name="Birren B."/>
        </authorList>
    </citation>
    <scope>NUCLEOTIDE SEQUENCE [LARGE SCALE GENOMIC DNA]</scope>
    <source>
        <strain evidence="9 10">P1569</strain>
    </source>
</reference>
<comment type="subcellular location">
    <subcellularLocation>
        <location evidence="2">Nucleus</location>
    </subcellularLocation>
</comment>
<dbReference type="AlphaFoldDB" id="V9FH96"/>
<dbReference type="InterPro" id="IPR003347">
    <property type="entry name" value="JmjC_dom"/>
</dbReference>
<dbReference type="eggNOG" id="KOG2132">
    <property type="taxonomic scope" value="Eukaryota"/>
</dbReference>
<dbReference type="GO" id="GO:0051213">
    <property type="term" value="F:dioxygenase activity"/>
    <property type="evidence" value="ECO:0007669"/>
    <property type="project" value="UniProtKB-KW"/>
</dbReference>
<evidence type="ECO:0000256" key="2">
    <source>
        <dbReference type="ARBA" id="ARBA00004123"/>
    </source>
</evidence>
<keyword evidence="4" id="KW-0223">Dioxygenase</keyword>
<dbReference type="SMART" id="SM00558">
    <property type="entry name" value="JmjC"/>
    <property type="match status" value="1"/>
</dbReference>
<dbReference type="EMBL" id="ANIZ01000971">
    <property type="protein sequence ID" value="ETI50829.1"/>
    <property type="molecule type" value="Genomic_DNA"/>
</dbReference>
<dbReference type="FunFam" id="2.60.120.650:FF:000061">
    <property type="entry name" value="Glucosamine 6-phosphate N-acetyltransferase"/>
    <property type="match status" value="1"/>
</dbReference>
<dbReference type="InterPro" id="IPR041667">
    <property type="entry name" value="Cupin_8"/>
</dbReference>
<evidence type="ECO:0000259" key="8">
    <source>
        <dbReference type="PROSITE" id="PS51184"/>
    </source>
</evidence>